<dbReference type="InterPro" id="IPR007863">
    <property type="entry name" value="Peptidase_M16_C"/>
</dbReference>
<dbReference type="InterPro" id="IPR011765">
    <property type="entry name" value="Pept_M16_N"/>
</dbReference>
<reference evidence="3 4" key="2">
    <citation type="submission" date="2018-06" db="EMBL/GenBank/DDBJ databases">
        <title>Metagenomic assembly of (sub)arctic Cyanobacteria and their associated microbiome from non-axenic cultures.</title>
        <authorList>
            <person name="Baurain D."/>
        </authorList>
    </citation>
    <scope>NUCLEOTIDE SEQUENCE [LARGE SCALE GENOMIC DNA]</scope>
    <source>
        <strain evidence="3">ULC041bin1</strain>
    </source>
</reference>
<evidence type="ECO:0000313" key="3">
    <source>
        <dbReference type="EMBL" id="PZO42886.1"/>
    </source>
</evidence>
<sequence length="430" mass="46138">MPVTASLLQAPRLHRTVLANGLTVLVLENPVADIVSARMFIRVGSASEASHQAGLVSFLMGLLTKGTAALSSMAIAETVESVGASLGTDAAADYSVISLKTVSADFPEIFALAATLLRQPSFPTEEIELERKLTLQQIRSMQEQPFTLAFNQLRQDMYGEHPYARPGIGTEATVGAITQPDLVDFHRQHMRPDSVVITIVGRITPAAALAQVEQALGDWQVPDASSPPALVFPAVLTTPTCSMAAQETNQAIVMVGYPAASVKHPAYAALKLINTYLGNGLSSRLFVELREKRGLAYDVSAFYPTRLGPSQFVAYIGTAPENTATALEGLRFEVERLQETVLSDEELQSAKNKLLGQYALGKQTNAQIAQLLGWYEILGLGVEYDQGFQDMVAAVTVLDAEAVAQEFFHKPYISLLGPEEAVGPVAAAHA</sequence>
<feature type="domain" description="Peptidase M16 C-terminal" evidence="2">
    <location>
        <begin position="177"/>
        <end position="354"/>
    </location>
</feature>
<dbReference type="EMBL" id="QBMN01000039">
    <property type="protein sequence ID" value="PZO42886.1"/>
    <property type="molecule type" value="Genomic_DNA"/>
</dbReference>
<gene>
    <name evidence="3" type="ORF">DCF17_07560</name>
</gene>
<organism evidence="3 4">
    <name type="scientific">Shackletoniella antarctica</name>
    <dbReference type="NCBI Taxonomy" id="268115"/>
    <lineage>
        <taxon>Bacteria</taxon>
        <taxon>Bacillati</taxon>
        <taxon>Cyanobacteriota</taxon>
        <taxon>Cyanophyceae</taxon>
        <taxon>Oculatellales</taxon>
        <taxon>Oculatellaceae</taxon>
        <taxon>Shackletoniella</taxon>
    </lineage>
</organism>
<dbReference type="InterPro" id="IPR011249">
    <property type="entry name" value="Metalloenz_LuxS/M16"/>
</dbReference>
<comment type="caution">
    <text evidence="3">The sequence shown here is derived from an EMBL/GenBank/DDBJ whole genome shotgun (WGS) entry which is preliminary data.</text>
</comment>
<feature type="domain" description="Peptidase M16 N-terminal" evidence="1">
    <location>
        <begin position="24"/>
        <end position="170"/>
    </location>
</feature>
<dbReference type="PANTHER" id="PTHR11851">
    <property type="entry name" value="METALLOPROTEASE"/>
    <property type="match status" value="1"/>
</dbReference>
<name>A0A2W4WDB7_9CYAN</name>
<reference evidence="4" key="1">
    <citation type="submission" date="2018-04" db="EMBL/GenBank/DDBJ databases">
        <authorList>
            <person name="Cornet L."/>
        </authorList>
    </citation>
    <scope>NUCLEOTIDE SEQUENCE [LARGE SCALE GENOMIC DNA]</scope>
</reference>
<proteinExistence type="predicted"/>
<dbReference type="Pfam" id="PF05193">
    <property type="entry name" value="Peptidase_M16_C"/>
    <property type="match status" value="1"/>
</dbReference>
<dbReference type="PANTHER" id="PTHR11851:SF224">
    <property type="entry name" value="PROCESSING PROTEASE"/>
    <property type="match status" value="1"/>
</dbReference>
<dbReference type="InterPro" id="IPR050361">
    <property type="entry name" value="MPP/UQCRC_Complex"/>
</dbReference>
<evidence type="ECO:0000259" key="1">
    <source>
        <dbReference type="Pfam" id="PF00675"/>
    </source>
</evidence>
<evidence type="ECO:0000259" key="2">
    <source>
        <dbReference type="Pfam" id="PF05193"/>
    </source>
</evidence>
<dbReference type="GO" id="GO:0046872">
    <property type="term" value="F:metal ion binding"/>
    <property type="evidence" value="ECO:0007669"/>
    <property type="project" value="InterPro"/>
</dbReference>
<accession>A0A2W4WDB7</accession>
<dbReference type="Proteomes" id="UP000249081">
    <property type="component" value="Unassembled WGS sequence"/>
</dbReference>
<dbReference type="Gene3D" id="3.30.830.10">
    <property type="entry name" value="Metalloenzyme, LuxS/M16 peptidase-like"/>
    <property type="match status" value="2"/>
</dbReference>
<dbReference type="SUPFAM" id="SSF63411">
    <property type="entry name" value="LuxS/MPP-like metallohydrolase"/>
    <property type="match status" value="2"/>
</dbReference>
<evidence type="ECO:0000313" key="4">
    <source>
        <dbReference type="Proteomes" id="UP000249081"/>
    </source>
</evidence>
<protein>
    <submittedName>
        <fullName evidence="3">Peptidase M16</fullName>
    </submittedName>
</protein>
<dbReference type="Pfam" id="PF00675">
    <property type="entry name" value="Peptidase_M16"/>
    <property type="match status" value="1"/>
</dbReference>
<dbReference type="AlphaFoldDB" id="A0A2W4WDB7"/>